<keyword evidence="2" id="KW-1185">Reference proteome</keyword>
<accession>A0A1M5UJ16</accession>
<dbReference type="Proteomes" id="UP000184389">
    <property type="component" value="Unassembled WGS sequence"/>
</dbReference>
<sequence length="373" mass="42649">MEKLAICAVPFSVEDIPVIVNLTKFKPGYVVDSVVAPTGLGLEGKDIAVIENRDELGYTVTSNLNGSVKSSDTVLILSKDKYDPLYDYAVKAIEEAIRQRKDIICLLKLDKETMNRYKEICCKKNIGFHYIFEDKLPRVSYEDISEPLYHPYAPVVFIGELAENVQGYEVFCNLVKLCQDKSLRVSAIGLERANGLFGFHTIDFSDIKGELSNRVYRINKYIRNIEEHENPSIIIIKLPKPMMKFDEDVRYDFGLSAYLISQAIPASFFIACCPYGFFSEKFWKPISDSFQAKFGYEIDAVHISNKLVDNTDEMDKNRLSFVHMPTWKVQEIIEEISDESPFLLGNLTDLKYMDRVVDEIEDSLFHAPYGLIV</sequence>
<dbReference type="OrthoDB" id="5464925at2"/>
<protein>
    <submittedName>
        <fullName evidence="1">Peptide maturation system protein, TIGR04066 family</fullName>
    </submittedName>
</protein>
<proteinExistence type="predicted"/>
<reference evidence="1 2" key="1">
    <citation type="submission" date="2016-11" db="EMBL/GenBank/DDBJ databases">
        <authorList>
            <person name="Jaros S."/>
            <person name="Januszkiewicz K."/>
            <person name="Wedrychowicz H."/>
        </authorList>
    </citation>
    <scope>NUCLEOTIDE SEQUENCE [LARGE SCALE GENOMIC DNA]</scope>
    <source>
        <strain evidence="1 2">DSM 13106</strain>
    </source>
</reference>
<dbReference type="AlphaFoldDB" id="A0A1M5UJ16"/>
<organism evidence="1 2">
    <name type="scientific">Sporanaerobacter acetigenes DSM 13106</name>
    <dbReference type="NCBI Taxonomy" id="1123281"/>
    <lineage>
        <taxon>Bacteria</taxon>
        <taxon>Bacillati</taxon>
        <taxon>Bacillota</taxon>
        <taxon>Tissierellia</taxon>
        <taxon>Tissierellales</taxon>
        <taxon>Sporanaerobacteraceae</taxon>
        <taxon>Sporanaerobacter</taxon>
    </lineage>
</organism>
<dbReference type="EMBL" id="FQXR01000003">
    <property type="protein sequence ID" value="SHH62969.1"/>
    <property type="molecule type" value="Genomic_DNA"/>
</dbReference>
<evidence type="ECO:0000313" key="1">
    <source>
        <dbReference type="EMBL" id="SHH62969.1"/>
    </source>
</evidence>
<dbReference type="RefSeq" id="WP_072743242.1">
    <property type="nucleotide sequence ID" value="NZ_FQXR01000003.1"/>
</dbReference>
<evidence type="ECO:0000313" key="2">
    <source>
        <dbReference type="Proteomes" id="UP000184389"/>
    </source>
</evidence>
<gene>
    <name evidence="1" type="ORF">SAMN02745180_00666</name>
</gene>
<name>A0A1M5UJ16_9FIRM</name>
<dbReference type="STRING" id="1123281.SAMN02745180_00666"/>